<dbReference type="EMBL" id="PXYK01000013">
    <property type="protein sequence ID" value="PSJ58673.1"/>
    <property type="molecule type" value="Genomic_DNA"/>
</dbReference>
<name>A0A2P7S857_9HYPH</name>
<proteinExistence type="predicted"/>
<dbReference type="Proteomes" id="UP000241229">
    <property type="component" value="Unassembled WGS sequence"/>
</dbReference>
<feature type="signal peptide" evidence="1">
    <location>
        <begin position="1"/>
        <end position="23"/>
    </location>
</feature>
<protein>
    <submittedName>
        <fullName evidence="2">Uncharacterized protein</fullName>
    </submittedName>
</protein>
<comment type="caution">
    <text evidence="2">The sequence shown here is derived from an EMBL/GenBank/DDBJ whole genome shotgun (WGS) entry which is preliminary data.</text>
</comment>
<evidence type="ECO:0000256" key="1">
    <source>
        <dbReference type="SAM" id="SignalP"/>
    </source>
</evidence>
<accession>A0A2P7S857</accession>
<keyword evidence="1" id="KW-0732">Signal</keyword>
<organism evidence="2 3">
    <name type="scientific">Kumtagia ephedrae</name>
    <dbReference type="NCBI Taxonomy" id="2116701"/>
    <lineage>
        <taxon>Bacteria</taxon>
        <taxon>Pseudomonadati</taxon>
        <taxon>Pseudomonadota</taxon>
        <taxon>Alphaproteobacteria</taxon>
        <taxon>Hyphomicrobiales</taxon>
        <taxon>Phyllobacteriaceae</taxon>
        <taxon>Kumtagia</taxon>
    </lineage>
</organism>
<dbReference type="AlphaFoldDB" id="A0A2P7S857"/>
<reference evidence="2 3" key="1">
    <citation type="submission" date="2018-03" db="EMBL/GenBank/DDBJ databases">
        <title>The draft genome of Mesorhizobium sp. 6GN-30.</title>
        <authorList>
            <person name="Liu L."/>
            <person name="Li L."/>
            <person name="Wang T."/>
            <person name="Zhang X."/>
            <person name="Liang L."/>
        </authorList>
    </citation>
    <scope>NUCLEOTIDE SEQUENCE [LARGE SCALE GENOMIC DNA]</scope>
    <source>
        <strain evidence="2 3">6GN30</strain>
    </source>
</reference>
<evidence type="ECO:0000313" key="2">
    <source>
        <dbReference type="EMBL" id="PSJ58673.1"/>
    </source>
</evidence>
<feature type="chain" id="PRO_5015202117" evidence="1">
    <location>
        <begin position="24"/>
        <end position="183"/>
    </location>
</feature>
<keyword evidence="3" id="KW-1185">Reference proteome</keyword>
<sequence length="183" mass="20338">MRFSKVFPVAFAVFALASGYAFAGKGQEDCKSYNKWEEGRIATGSAQYRSGEKLVDSGNVSKDFRSLLVRITEIDPVYRSFRVGDVKVKVSFSLRPNDELPVEMEVAGHVEGATFQFADSSKPAREAGHVIVCGNQDKGFTIAIDEKLIQHRPFLTKIATQFLKSDKIVVAGTKIWPREDSQQ</sequence>
<gene>
    <name evidence="2" type="ORF">C7I84_14385</name>
</gene>
<evidence type="ECO:0000313" key="3">
    <source>
        <dbReference type="Proteomes" id="UP000241229"/>
    </source>
</evidence>
<dbReference type="RefSeq" id="WP_106772899.1">
    <property type="nucleotide sequence ID" value="NZ_PXYK01000013.1"/>
</dbReference>